<proteinExistence type="predicted"/>
<dbReference type="AlphaFoldDB" id="A0A9J6D929"/>
<gene>
    <name evidence="1" type="ORF">HPB51_009630</name>
</gene>
<keyword evidence="2" id="KW-1185">Reference proteome</keyword>
<evidence type="ECO:0008006" key="3">
    <source>
        <dbReference type="Google" id="ProtNLM"/>
    </source>
</evidence>
<accession>A0A9J6D929</accession>
<evidence type="ECO:0000313" key="1">
    <source>
        <dbReference type="EMBL" id="KAH8018644.1"/>
    </source>
</evidence>
<reference evidence="1" key="2">
    <citation type="submission" date="2021-09" db="EMBL/GenBank/DDBJ databases">
        <authorList>
            <person name="Jia N."/>
            <person name="Wang J."/>
            <person name="Shi W."/>
            <person name="Du L."/>
            <person name="Sun Y."/>
            <person name="Zhan W."/>
            <person name="Jiang J."/>
            <person name="Wang Q."/>
            <person name="Zhang B."/>
            <person name="Ji P."/>
            <person name="Sakyi L.B."/>
            <person name="Cui X."/>
            <person name="Yuan T."/>
            <person name="Jiang B."/>
            <person name="Yang W."/>
            <person name="Lam T.T.-Y."/>
            <person name="Chang Q."/>
            <person name="Ding S."/>
            <person name="Wang X."/>
            <person name="Zhu J."/>
            <person name="Ruan X."/>
            <person name="Zhao L."/>
            <person name="Wei J."/>
            <person name="Que T."/>
            <person name="Du C."/>
            <person name="Cheng J."/>
            <person name="Dai P."/>
            <person name="Han X."/>
            <person name="Huang E."/>
            <person name="Gao Y."/>
            <person name="Liu J."/>
            <person name="Shao H."/>
            <person name="Ye R."/>
            <person name="Li L."/>
            <person name="Wei W."/>
            <person name="Wang X."/>
            <person name="Wang C."/>
            <person name="Huo Q."/>
            <person name="Li W."/>
            <person name="Guo W."/>
            <person name="Chen H."/>
            <person name="Chen S."/>
            <person name="Zhou L."/>
            <person name="Zhou L."/>
            <person name="Ni X."/>
            <person name="Tian J."/>
            <person name="Zhou Y."/>
            <person name="Sheng Y."/>
            <person name="Liu T."/>
            <person name="Pan Y."/>
            <person name="Xia L."/>
            <person name="Li J."/>
            <person name="Zhao F."/>
            <person name="Cao W."/>
        </authorList>
    </citation>
    <scope>NUCLEOTIDE SEQUENCE</scope>
    <source>
        <strain evidence="1">Rmic-2018</strain>
        <tissue evidence="1">Larvae</tissue>
    </source>
</reference>
<dbReference type="VEuPathDB" id="VectorBase:LOC119162391"/>
<organism evidence="1 2">
    <name type="scientific">Rhipicephalus microplus</name>
    <name type="common">Cattle tick</name>
    <name type="synonym">Boophilus microplus</name>
    <dbReference type="NCBI Taxonomy" id="6941"/>
    <lineage>
        <taxon>Eukaryota</taxon>
        <taxon>Metazoa</taxon>
        <taxon>Ecdysozoa</taxon>
        <taxon>Arthropoda</taxon>
        <taxon>Chelicerata</taxon>
        <taxon>Arachnida</taxon>
        <taxon>Acari</taxon>
        <taxon>Parasitiformes</taxon>
        <taxon>Ixodida</taxon>
        <taxon>Ixodoidea</taxon>
        <taxon>Ixodidae</taxon>
        <taxon>Rhipicephalinae</taxon>
        <taxon>Rhipicephalus</taxon>
        <taxon>Boophilus</taxon>
    </lineage>
</organism>
<dbReference type="Proteomes" id="UP000821866">
    <property type="component" value="Chromosome 8"/>
</dbReference>
<dbReference type="EMBL" id="JABSTU010000010">
    <property type="protein sequence ID" value="KAH8018644.1"/>
    <property type="molecule type" value="Genomic_DNA"/>
</dbReference>
<comment type="caution">
    <text evidence="1">The sequence shown here is derived from an EMBL/GenBank/DDBJ whole genome shotgun (WGS) entry which is preliminary data.</text>
</comment>
<protein>
    <recommendedName>
        <fullName evidence="3">Tick transposon</fullName>
    </recommendedName>
</protein>
<sequence>MAGSRGCQQSPINMSGATRATMRNLVNVIARSKRWCRFSGSYSTRPIDAALIDSGTTATGLGNAEVSRADGRAAQICSWMTWRMFAGRESVPPRPGTRTPDLAFVLLPEGEKTRWRNTGIKLGSDHHILEIEVSLAHSNGNPGKIKKHKIVDWDKFRKLDPSVITNVEEWSGKPRDATDQTTREVEATEDTSTMDWRLAHLLDARRSLQRRWRRQRHN</sequence>
<name>A0A9J6D929_RHIMP</name>
<evidence type="ECO:0000313" key="2">
    <source>
        <dbReference type="Proteomes" id="UP000821866"/>
    </source>
</evidence>
<reference evidence="1" key="1">
    <citation type="journal article" date="2020" name="Cell">
        <title>Large-Scale Comparative Analyses of Tick Genomes Elucidate Their Genetic Diversity and Vector Capacities.</title>
        <authorList>
            <consortium name="Tick Genome and Microbiome Consortium (TIGMIC)"/>
            <person name="Jia N."/>
            <person name="Wang J."/>
            <person name="Shi W."/>
            <person name="Du L."/>
            <person name="Sun Y."/>
            <person name="Zhan W."/>
            <person name="Jiang J.F."/>
            <person name="Wang Q."/>
            <person name="Zhang B."/>
            <person name="Ji P."/>
            <person name="Bell-Sakyi L."/>
            <person name="Cui X.M."/>
            <person name="Yuan T.T."/>
            <person name="Jiang B.G."/>
            <person name="Yang W.F."/>
            <person name="Lam T.T."/>
            <person name="Chang Q.C."/>
            <person name="Ding S.J."/>
            <person name="Wang X.J."/>
            <person name="Zhu J.G."/>
            <person name="Ruan X.D."/>
            <person name="Zhao L."/>
            <person name="Wei J.T."/>
            <person name="Ye R.Z."/>
            <person name="Que T.C."/>
            <person name="Du C.H."/>
            <person name="Zhou Y.H."/>
            <person name="Cheng J.X."/>
            <person name="Dai P.F."/>
            <person name="Guo W.B."/>
            <person name="Han X.H."/>
            <person name="Huang E.J."/>
            <person name="Li L.F."/>
            <person name="Wei W."/>
            <person name="Gao Y.C."/>
            <person name="Liu J.Z."/>
            <person name="Shao H.Z."/>
            <person name="Wang X."/>
            <person name="Wang C.C."/>
            <person name="Yang T.C."/>
            <person name="Huo Q.B."/>
            <person name="Li W."/>
            <person name="Chen H.Y."/>
            <person name="Chen S.E."/>
            <person name="Zhou L.G."/>
            <person name="Ni X.B."/>
            <person name="Tian J.H."/>
            <person name="Sheng Y."/>
            <person name="Liu T."/>
            <person name="Pan Y.S."/>
            <person name="Xia L.Y."/>
            <person name="Li J."/>
            <person name="Zhao F."/>
            <person name="Cao W.C."/>
        </authorList>
    </citation>
    <scope>NUCLEOTIDE SEQUENCE</scope>
    <source>
        <strain evidence="1">Rmic-2018</strain>
    </source>
</reference>